<reference evidence="2 3" key="1">
    <citation type="submission" date="2023-04" db="EMBL/GenBank/DDBJ databases">
        <title>Jannaschia ovalis sp. nov., a marine bacterium isolated from sea tidal flat.</title>
        <authorList>
            <person name="Kwon D.Y."/>
            <person name="Kim J.-J."/>
        </authorList>
    </citation>
    <scope>NUCLEOTIDE SEQUENCE [LARGE SCALE GENOMIC DNA]</scope>
    <source>
        <strain evidence="2 3">GRR-S6-38</strain>
    </source>
</reference>
<dbReference type="Pfam" id="PF16933">
    <property type="entry name" value="PelG"/>
    <property type="match status" value="1"/>
</dbReference>
<sequence length="451" mass="47253">MAVFTGALVASGHWLLTIFGIGLVSAVSRISVTAPVSEDFRLIAIYSFAIASIGSAAILLPATRRFSDALYKRQPEKAPALLFACFAVAGLAAAALALVVFGIVLDQPIAIILTGVTFSTLVAMIWTASTFCSAIFAVRAVLAAYFTGTLIGLVAAVIAGIQTGIAWVMAMAYAAGLAVSLGALIPVFLSSFPFPIRSATSAIRGVLRSLSKFAYLSFGAFMGALAIWASTLVVWLSAFGETNASGFRAAELYDTPHFFGLLALVPGFALLIVFFETTLFRGLRRHHDLIEQHGSLKQLQASAARLTSLVARSAVTLVAAQILTAIAFVAAAPLAAEANILQSSQVSVMQITAMGSVMHLIVILSSVVLIYLDARRLFCLVQGAFLLATVAASAGLLEFGERWFGVGYLVGASVGAIVAAIATQSVLARLNEHIFMIAAGRLQSILGSRRS</sequence>
<evidence type="ECO:0000313" key="3">
    <source>
        <dbReference type="Proteomes" id="UP001243420"/>
    </source>
</evidence>
<feature type="transmembrane region" description="Helical" evidence="1">
    <location>
        <begin position="109"/>
        <end position="128"/>
    </location>
</feature>
<feature type="transmembrane region" description="Helical" evidence="1">
    <location>
        <begin position="314"/>
        <end position="336"/>
    </location>
</feature>
<feature type="transmembrane region" description="Helical" evidence="1">
    <location>
        <begin position="42"/>
        <end position="60"/>
    </location>
</feature>
<organism evidence="2 3">
    <name type="scientific">Jannaschia ovalis</name>
    <dbReference type="NCBI Taxonomy" id="3038773"/>
    <lineage>
        <taxon>Bacteria</taxon>
        <taxon>Pseudomonadati</taxon>
        <taxon>Pseudomonadota</taxon>
        <taxon>Alphaproteobacteria</taxon>
        <taxon>Rhodobacterales</taxon>
        <taxon>Roseobacteraceae</taxon>
        <taxon>Jannaschia</taxon>
    </lineage>
</organism>
<evidence type="ECO:0000256" key="1">
    <source>
        <dbReference type="SAM" id="Phobius"/>
    </source>
</evidence>
<feature type="transmembrane region" description="Helical" evidence="1">
    <location>
        <begin position="377"/>
        <end position="397"/>
    </location>
</feature>
<proteinExistence type="predicted"/>
<name>A0ABY8LEJ8_9RHOB</name>
<dbReference type="EMBL" id="CP122537">
    <property type="protein sequence ID" value="WGH78735.1"/>
    <property type="molecule type" value="Genomic_DNA"/>
</dbReference>
<gene>
    <name evidence="2" type="primary">pelG</name>
    <name evidence="2" type="ORF">P8627_00285</name>
</gene>
<feature type="transmembrane region" description="Helical" evidence="1">
    <location>
        <begin position="213"/>
        <end position="238"/>
    </location>
</feature>
<feature type="transmembrane region" description="Helical" evidence="1">
    <location>
        <begin position="348"/>
        <end position="372"/>
    </location>
</feature>
<protein>
    <submittedName>
        <fullName evidence="2">Exopolysaccharide Pel transporter PelG</fullName>
    </submittedName>
</protein>
<evidence type="ECO:0000313" key="2">
    <source>
        <dbReference type="EMBL" id="WGH78735.1"/>
    </source>
</evidence>
<keyword evidence="3" id="KW-1185">Reference proteome</keyword>
<dbReference type="Proteomes" id="UP001243420">
    <property type="component" value="Chromosome"/>
</dbReference>
<feature type="transmembrane region" description="Helical" evidence="1">
    <location>
        <begin position="81"/>
        <end position="103"/>
    </location>
</feature>
<dbReference type="InterPro" id="IPR031617">
    <property type="entry name" value="PelG"/>
</dbReference>
<dbReference type="RefSeq" id="WP_279965486.1">
    <property type="nucleotide sequence ID" value="NZ_CP122537.1"/>
</dbReference>
<feature type="transmembrane region" description="Helical" evidence="1">
    <location>
        <begin position="140"/>
        <end position="161"/>
    </location>
</feature>
<keyword evidence="1" id="KW-1133">Transmembrane helix</keyword>
<accession>A0ABY8LEJ8</accession>
<feature type="transmembrane region" description="Helical" evidence="1">
    <location>
        <begin position="167"/>
        <end position="192"/>
    </location>
</feature>
<feature type="transmembrane region" description="Helical" evidence="1">
    <location>
        <begin position="258"/>
        <end position="275"/>
    </location>
</feature>
<keyword evidence="1" id="KW-0472">Membrane</keyword>
<keyword evidence="1" id="KW-0812">Transmembrane</keyword>
<feature type="transmembrane region" description="Helical" evidence="1">
    <location>
        <begin position="403"/>
        <end position="427"/>
    </location>
</feature>